<evidence type="ECO:0000256" key="4">
    <source>
        <dbReference type="ARBA" id="ARBA00022741"/>
    </source>
</evidence>
<gene>
    <name evidence="16" type="primary">thiDE</name>
    <name evidence="13" type="synonym">thiE</name>
    <name evidence="16" type="ORF">Lspi_1604</name>
</gene>
<evidence type="ECO:0000256" key="1">
    <source>
        <dbReference type="ARBA" id="ARBA00005165"/>
    </source>
</evidence>
<proteinExistence type="inferred from homology"/>
<feature type="domain" description="Pyridoxamine kinase/Phosphomethylpyrimidine kinase" evidence="15">
    <location>
        <begin position="13"/>
        <end position="254"/>
    </location>
</feature>
<comment type="catalytic activity">
    <reaction evidence="11 13">
        <text>2-(2-carboxy-4-methylthiazol-5-yl)ethyl phosphate + 4-amino-2-methyl-5-(diphosphooxymethyl)pyrimidine + 2 H(+) = thiamine phosphate + CO2 + diphosphate</text>
        <dbReference type="Rhea" id="RHEA:47848"/>
        <dbReference type="ChEBI" id="CHEBI:15378"/>
        <dbReference type="ChEBI" id="CHEBI:16526"/>
        <dbReference type="ChEBI" id="CHEBI:33019"/>
        <dbReference type="ChEBI" id="CHEBI:37575"/>
        <dbReference type="ChEBI" id="CHEBI:57841"/>
        <dbReference type="ChEBI" id="CHEBI:62890"/>
        <dbReference type="EC" id="2.5.1.3"/>
    </reaction>
</comment>
<reference evidence="16 17" key="1">
    <citation type="submission" date="2015-11" db="EMBL/GenBank/DDBJ databases">
        <title>Genomic analysis of 38 Legionella species identifies large and diverse effector repertoires.</title>
        <authorList>
            <person name="Burstein D."/>
            <person name="Amaro F."/>
            <person name="Zusman T."/>
            <person name="Lifshitz Z."/>
            <person name="Cohen O."/>
            <person name="Gilbert J.A."/>
            <person name="Pupko T."/>
            <person name="Shuman H.A."/>
            <person name="Segal G."/>
        </authorList>
    </citation>
    <scope>NUCLEOTIDE SEQUENCE [LARGE SCALE GENOMIC DNA]</scope>
    <source>
        <strain evidence="16 17">Mt.St.Helens-9</strain>
    </source>
</reference>
<dbReference type="NCBIfam" id="NF002904">
    <property type="entry name" value="PRK03512.1"/>
    <property type="match status" value="1"/>
</dbReference>
<organism evidence="16 17">
    <name type="scientific">Legionella spiritensis</name>
    <dbReference type="NCBI Taxonomy" id="452"/>
    <lineage>
        <taxon>Bacteria</taxon>
        <taxon>Pseudomonadati</taxon>
        <taxon>Pseudomonadota</taxon>
        <taxon>Gammaproteobacteria</taxon>
        <taxon>Legionellales</taxon>
        <taxon>Legionellaceae</taxon>
        <taxon>Legionella</taxon>
    </lineage>
</organism>
<dbReference type="InterPro" id="IPR034291">
    <property type="entry name" value="TMP_synthase"/>
</dbReference>
<comment type="caution">
    <text evidence="16">The sequence shown here is derived from an EMBL/GenBank/DDBJ whole genome shotgun (WGS) entry which is preliminary data.</text>
</comment>
<feature type="binding site" evidence="13">
    <location>
        <begin position="462"/>
        <end position="463"/>
    </location>
    <ligand>
        <name>2-[(2R,5Z)-2-carboxy-4-methylthiazol-5(2H)-ylidene]ethyl phosphate</name>
        <dbReference type="ChEBI" id="CHEBI:62899"/>
    </ligand>
</feature>
<feature type="binding site" evidence="13">
    <location>
        <begin position="411"/>
        <end position="413"/>
    </location>
    <ligand>
        <name>2-[(2R,5Z)-2-carboxy-4-methylthiazol-5(2H)-ylidene]ethyl phosphate</name>
        <dbReference type="ChEBI" id="CHEBI:62899"/>
    </ligand>
</feature>
<evidence type="ECO:0000256" key="9">
    <source>
        <dbReference type="ARBA" id="ARBA00023268"/>
    </source>
</evidence>
<dbReference type="SUPFAM" id="SSF53613">
    <property type="entry name" value="Ribokinase-like"/>
    <property type="match status" value="1"/>
</dbReference>
<keyword evidence="5 16" id="KW-0418">Kinase</keyword>
<dbReference type="GO" id="GO:0008902">
    <property type="term" value="F:hydroxymethylpyrimidine kinase activity"/>
    <property type="evidence" value="ECO:0007669"/>
    <property type="project" value="TreeGrafter"/>
</dbReference>
<dbReference type="NCBIfam" id="TIGR00097">
    <property type="entry name" value="HMP-P_kinase"/>
    <property type="match status" value="1"/>
</dbReference>
<dbReference type="Pfam" id="PF02581">
    <property type="entry name" value="TMP-TENI"/>
    <property type="match status" value="1"/>
</dbReference>
<keyword evidence="2 13" id="KW-0808">Transferase</keyword>
<dbReference type="AlphaFoldDB" id="A0A0W0Z4N6"/>
<dbReference type="InterPro" id="IPR022998">
    <property type="entry name" value="ThiamineP_synth_TenI"/>
</dbReference>
<dbReference type="Gene3D" id="3.40.1190.20">
    <property type="match status" value="1"/>
</dbReference>
<feature type="binding site" evidence="13">
    <location>
        <position position="346"/>
    </location>
    <ligand>
        <name>4-amino-2-methyl-5-(diphosphooxymethyl)pyrimidine</name>
        <dbReference type="ChEBI" id="CHEBI:57841"/>
    </ligand>
</feature>
<evidence type="ECO:0000259" key="14">
    <source>
        <dbReference type="Pfam" id="PF02581"/>
    </source>
</evidence>
<dbReference type="InterPro" id="IPR036206">
    <property type="entry name" value="ThiamineP_synth_sf"/>
</dbReference>
<dbReference type="NCBIfam" id="TIGR00693">
    <property type="entry name" value="thiE"/>
    <property type="match status" value="1"/>
</dbReference>
<evidence type="ECO:0000256" key="3">
    <source>
        <dbReference type="ARBA" id="ARBA00022723"/>
    </source>
</evidence>
<dbReference type="HAMAP" id="MF_00097">
    <property type="entry name" value="TMP_synthase"/>
    <property type="match status" value="1"/>
</dbReference>
<dbReference type="RefSeq" id="WP_058483514.1">
    <property type="nucleotide sequence ID" value="NZ_CAAAII010000001.1"/>
</dbReference>
<dbReference type="InterPro" id="IPR004399">
    <property type="entry name" value="HMP/HMP-P_kinase_dom"/>
</dbReference>
<keyword evidence="6" id="KW-0067">ATP-binding</keyword>
<dbReference type="FunFam" id="3.20.20.70:FF:000064">
    <property type="entry name" value="Thiamine-phosphate synthase"/>
    <property type="match status" value="1"/>
</dbReference>
<dbReference type="CDD" id="cd00564">
    <property type="entry name" value="TMP_TenI"/>
    <property type="match status" value="1"/>
</dbReference>
<evidence type="ECO:0000256" key="6">
    <source>
        <dbReference type="ARBA" id="ARBA00022840"/>
    </source>
</evidence>
<feature type="binding site" evidence="13">
    <location>
        <position position="414"/>
    </location>
    <ligand>
        <name>4-amino-2-methyl-5-(diphosphooxymethyl)pyrimidine</name>
        <dbReference type="ChEBI" id="CHEBI:57841"/>
    </ligand>
</feature>
<evidence type="ECO:0000256" key="12">
    <source>
        <dbReference type="ARBA" id="ARBA00047883"/>
    </source>
</evidence>
<dbReference type="PANTHER" id="PTHR20858:SF17">
    <property type="entry name" value="HYDROXYMETHYLPYRIMIDINE_PHOSPHOMETHYLPYRIMIDINE KINASE THI20-RELATED"/>
    <property type="match status" value="1"/>
</dbReference>
<dbReference type="GO" id="GO:0009229">
    <property type="term" value="P:thiamine diphosphate biosynthetic process"/>
    <property type="evidence" value="ECO:0007669"/>
    <property type="project" value="UniProtKB-UniRule"/>
</dbReference>
<keyword evidence="17" id="KW-1185">Reference proteome</keyword>
<protein>
    <recommendedName>
        <fullName evidence="13">Thiamine-phosphate synthase</fullName>
        <shortName evidence="13">TP synthase</shortName>
        <shortName evidence="13">TPS</shortName>
        <ecNumber evidence="13">2.5.1.3</ecNumber>
    </recommendedName>
    <alternativeName>
        <fullName evidence="13">Thiamine-phosphate pyrophosphorylase</fullName>
        <shortName evidence="13">TMP pyrophosphorylase</shortName>
        <shortName evidence="13">TMP-PPase</shortName>
    </alternativeName>
</protein>
<keyword evidence="8 13" id="KW-0784">Thiamine biosynthesis</keyword>
<evidence type="ECO:0000256" key="10">
    <source>
        <dbReference type="ARBA" id="ARBA00047334"/>
    </source>
</evidence>
<feature type="domain" description="Thiamine phosphate synthase/TenI" evidence="14">
    <location>
        <begin position="300"/>
        <end position="465"/>
    </location>
</feature>
<evidence type="ECO:0000313" key="17">
    <source>
        <dbReference type="Proteomes" id="UP000054877"/>
    </source>
</evidence>
<comment type="pathway">
    <text evidence="1 13">Cofactor biosynthesis; thiamine diphosphate biosynthesis; thiamine phosphate from 4-amino-2-methyl-5-diphosphomethylpyrimidine and 4-methyl-5-(2-phosphoethyl)-thiazole: step 1/1.</text>
</comment>
<keyword evidence="7 13" id="KW-0460">Magnesium</keyword>
<dbReference type="EMBL" id="LNYX01000014">
    <property type="protein sequence ID" value="KTD64085.1"/>
    <property type="molecule type" value="Genomic_DNA"/>
</dbReference>
<comment type="catalytic activity">
    <reaction evidence="12 13">
        <text>2-[(2R,5Z)-2-carboxy-4-methylthiazol-5(2H)-ylidene]ethyl phosphate + 4-amino-2-methyl-5-(diphosphooxymethyl)pyrimidine + 2 H(+) = thiamine phosphate + CO2 + diphosphate</text>
        <dbReference type="Rhea" id="RHEA:47844"/>
        <dbReference type="ChEBI" id="CHEBI:15378"/>
        <dbReference type="ChEBI" id="CHEBI:16526"/>
        <dbReference type="ChEBI" id="CHEBI:33019"/>
        <dbReference type="ChEBI" id="CHEBI:37575"/>
        <dbReference type="ChEBI" id="CHEBI:57841"/>
        <dbReference type="ChEBI" id="CHEBI:62899"/>
        <dbReference type="EC" id="2.5.1.3"/>
    </reaction>
</comment>
<feature type="binding site" evidence="13">
    <location>
        <position position="366"/>
    </location>
    <ligand>
        <name>Mg(2+)</name>
        <dbReference type="ChEBI" id="CHEBI:18420"/>
    </ligand>
</feature>
<evidence type="ECO:0000313" key="16">
    <source>
        <dbReference type="EMBL" id="KTD64085.1"/>
    </source>
</evidence>
<evidence type="ECO:0000256" key="2">
    <source>
        <dbReference type="ARBA" id="ARBA00022679"/>
    </source>
</evidence>
<dbReference type="Gene3D" id="3.20.20.70">
    <property type="entry name" value="Aldolase class I"/>
    <property type="match status" value="1"/>
</dbReference>
<dbReference type="InterPro" id="IPR013785">
    <property type="entry name" value="Aldolase_TIM"/>
</dbReference>
<dbReference type="GO" id="GO:0005829">
    <property type="term" value="C:cytosol"/>
    <property type="evidence" value="ECO:0007669"/>
    <property type="project" value="TreeGrafter"/>
</dbReference>
<dbReference type="OrthoDB" id="9789949at2"/>
<comment type="similarity">
    <text evidence="13">Belongs to the thiamine-phosphate synthase family.</text>
</comment>
<comment type="catalytic activity">
    <reaction evidence="10 13">
        <text>4-methyl-5-(2-phosphooxyethyl)-thiazole + 4-amino-2-methyl-5-(diphosphooxymethyl)pyrimidine + H(+) = thiamine phosphate + diphosphate</text>
        <dbReference type="Rhea" id="RHEA:22328"/>
        <dbReference type="ChEBI" id="CHEBI:15378"/>
        <dbReference type="ChEBI" id="CHEBI:33019"/>
        <dbReference type="ChEBI" id="CHEBI:37575"/>
        <dbReference type="ChEBI" id="CHEBI:57841"/>
        <dbReference type="ChEBI" id="CHEBI:58296"/>
        <dbReference type="EC" id="2.5.1.3"/>
    </reaction>
</comment>
<dbReference type="Proteomes" id="UP000054877">
    <property type="component" value="Unassembled WGS sequence"/>
</dbReference>
<keyword evidence="3 13" id="KW-0479">Metal-binding</keyword>
<dbReference type="PANTHER" id="PTHR20858">
    <property type="entry name" value="PHOSPHOMETHYLPYRIMIDINE KINASE"/>
    <property type="match status" value="1"/>
</dbReference>
<keyword evidence="4" id="KW-0547">Nucleotide-binding</keyword>
<evidence type="ECO:0000256" key="8">
    <source>
        <dbReference type="ARBA" id="ARBA00022977"/>
    </source>
</evidence>
<dbReference type="CDD" id="cd01169">
    <property type="entry name" value="HMPP_kinase"/>
    <property type="match status" value="1"/>
</dbReference>
<sequence>MNKPVVWSIAGVDPSGLAGMQADMDTLQQFNVTACSVITAVTAQNEHQVTAIECISPEHVASQCDALLPSFTPSAIKIGMLGEPGTPEKLAALLNSYSGYVVLDPVLASSSGTPLFFSDLKRHREQLVRLLPYADVVTPNRIEAEVLLNRSLSSFRDLEEAAHALTGMGAKSVLLKGGHHKDPLFSQDYWTNGHDSFWLAGKRASELNYRGTGCVLSSAIAASLALGYCVKDAVVIGKMYVQRGIRHALRLNRHTARLFHNGWPEGQEDLPYLSPAPMTQLPKPFPSCWTGLYPVVDHSGWLNTLLPIGIKTIQLRIKNAPESLLEEEIRRSVALARQYGATLFVNDYYEHAIHLGATGVHLGQDDLLAADVDEIRRAGLYLGVSTHCYYEVARAHAINPSYIACGPVYPTTSKIMAFKPQGREQLHRWRRTLRYPLVAIGGINLVKLPEVLATGVDGIAMISAITSARDPVAAAQQLLTRVSELRYE</sequence>
<dbReference type="Pfam" id="PF08543">
    <property type="entry name" value="Phos_pyr_kin"/>
    <property type="match status" value="1"/>
</dbReference>
<comment type="function">
    <text evidence="13">Condenses 4-methyl-5-(beta-hydroxyethyl)thiazole monophosphate (THZ-P) and 2-methyl-4-amino-5-hydroxymethyl pyrimidine pyrophosphate (HMP-PP) to form thiamine monophosphate (TMP).</text>
</comment>
<dbReference type="SUPFAM" id="SSF51391">
    <property type="entry name" value="Thiamin phosphate synthase"/>
    <property type="match status" value="1"/>
</dbReference>
<dbReference type="GO" id="GO:0000287">
    <property type="term" value="F:magnesium ion binding"/>
    <property type="evidence" value="ECO:0007669"/>
    <property type="project" value="UniProtKB-UniRule"/>
</dbReference>
<name>A0A0W0Z4N6_LEGSP</name>
<keyword evidence="9" id="KW-0511">Multifunctional enzyme</keyword>
<dbReference type="GO" id="GO:0004789">
    <property type="term" value="F:thiamine-phosphate diphosphorylase activity"/>
    <property type="evidence" value="ECO:0007669"/>
    <property type="project" value="UniProtKB-UniRule"/>
</dbReference>
<dbReference type="PATRIC" id="fig|452.5.peg.1763"/>
<comment type="cofactor">
    <cofactor evidence="13">
        <name>Mg(2+)</name>
        <dbReference type="ChEBI" id="CHEBI:18420"/>
    </cofactor>
    <text evidence="13">Binds 1 Mg(2+) ion per subunit.</text>
</comment>
<accession>A0A0W0Z4N6</accession>
<evidence type="ECO:0000256" key="13">
    <source>
        <dbReference type="HAMAP-Rule" id="MF_00097"/>
    </source>
</evidence>
<feature type="binding site" evidence="13">
    <location>
        <begin position="314"/>
        <end position="318"/>
    </location>
    <ligand>
        <name>4-amino-2-methyl-5-(diphosphooxymethyl)pyrimidine</name>
        <dbReference type="ChEBI" id="CHEBI:57841"/>
    </ligand>
</feature>
<dbReference type="GO" id="GO:0009228">
    <property type="term" value="P:thiamine biosynthetic process"/>
    <property type="evidence" value="ECO:0007669"/>
    <property type="project" value="UniProtKB-KW"/>
</dbReference>
<evidence type="ECO:0000256" key="7">
    <source>
        <dbReference type="ARBA" id="ARBA00022842"/>
    </source>
</evidence>
<dbReference type="STRING" id="452.Lspi_1604"/>
<dbReference type="InterPro" id="IPR029056">
    <property type="entry name" value="Ribokinase-like"/>
</dbReference>
<dbReference type="UniPathway" id="UPA00060">
    <property type="reaction ID" value="UER00138"/>
</dbReference>
<dbReference type="InterPro" id="IPR013749">
    <property type="entry name" value="PM/HMP-P_kinase-1"/>
</dbReference>
<dbReference type="EC" id="2.5.1.3" evidence="13"/>
<feature type="binding site" evidence="13">
    <location>
        <position position="385"/>
    </location>
    <ligand>
        <name>4-amino-2-methyl-5-(diphosphooxymethyl)pyrimidine</name>
        <dbReference type="ChEBI" id="CHEBI:57841"/>
    </ligand>
</feature>
<dbReference type="GO" id="GO:0008972">
    <property type="term" value="F:phosphomethylpyrimidine kinase activity"/>
    <property type="evidence" value="ECO:0007669"/>
    <property type="project" value="InterPro"/>
</dbReference>
<feature type="binding site" evidence="13">
    <location>
        <position position="442"/>
    </location>
    <ligand>
        <name>2-[(2R,5Z)-2-carboxy-4-methylthiazol-5(2H)-ylidene]ethyl phosphate</name>
        <dbReference type="ChEBI" id="CHEBI:62899"/>
    </ligand>
</feature>
<feature type="binding site" evidence="13">
    <location>
        <position position="347"/>
    </location>
    <ligand>
        <name>Mg(2+)</name>
        <dbReference type="ChEBI" id="CHEBI:18420"/>
    </ligand>
</feature>
<dbReference type="GO" id="GO:0005524">
    <property type="term" value="F:ATP binding"/>
    <property type="evidence" value="ECO:0007669"/>
    <property type="project" value="UniProtKB-KW"/>
</dbReference>
<evidence type="ECO:0000256" key="11">
    <source>
        <dbReference type="ARBA" id="ARBA00047851"/>
    </source>
</evidence>
<evidence type="ECO:0000256" key="5">
    <source>
        <dbReference type="ARBA" id="ARBA00022777"/>
    </source>
</evidence>
<evidence type="ECO:0000259" key="15">
    <source>
        <dbReference type="Pfam" id="PF08543"/>
    </source>
</evidence>